<evidence type="ECO:0000313" key="2">
    <source>
        <dbReference type="EMBL" id="CCD14206.1"/>
    </source>
</evidence>
<evidence type="ECO:0000256" key="1">
    <source>
        <dbReference type="SAM" id="MobiDB-lite"/>
    </source>
</evidence>
<reference evidence="2 3" key="2">
    <citation type="journal article" date="2012" name="Proc. Natl. Acad. Sci. U.S.A.">
        <title>Antigenic diversity is generated by distinct evolutionary mechanisms in African trypanosome species.</title>
        <authorList>
            <person name="Jackson A.P."/>
            <person name="Berry A."/>
            <person name="Aslett M."/>
            <person name="Allison H.C."/>
            <person name="Burton P."/>
            <person name="Vavrova-Anderson J."/>
            <person name="Brown R."/>
            <person name="Browne H."/>
            <person name="Corton N."/>
            <person name="Hauser H."/>
            <person name="Gamble J."/>
            <person name="Gilderthorp R."/>
            <person name="Marcello L."/>
            <person name="McQuillan J."/>
            <person name="Otto T.D."/>
            <person name="Quail M.A."/>
            <person name="Sanders M.J."/>
            <person name="van Tonder A."/>
            <person name="Ginger M.L."/>
            <person name="Field M.C."/>
            <person name="Barry J.D."/>
            <person name="Hertz-Fowler C."/>
            <person name="Berriman M."/>
        </authorList>
    </citation>
    <scope>NUCLEOTIDE SEQUENCE [LARGE SCALE GENOMIC DNA]</scope>
    <source>
        <strain evidence="2 3">IL3000</strain>
    </source>
</reference>
<accession>F9WAE5</accession>
<proteinExistence type="predicted"/>
<sequence>MWDDSLASMDTEEKEKAKRMSRAKLIVRCRHFNFQPVRDKRPAPPFTDGPFEVKVGWNWLRLAKRAIKRPPQQPPNAWDPSATHLNKALAREGKESNESAEGRDAYSNEVIAPTALPQYSCFDTLSHSKYQLLK</sequence>
<feature type="compositionally biased region" description="Basic and acidic residues" evidence="1">
    <location>
        <begin position="89"/>
        <end position="106"/>
    </location>
</feature>
<dbReference type="EMBL" id="CAEQ01001423">
    <property type="protein sequence ID" value="CCD14206.1"/>
    <property type="molecule type" value="Genomic_DNA"/>
</dbReference>
<protein>
    <submittedName>
        <fullName evidence="2">Uncharacterized protein</fullName>
    </submittedName>
</protein>
<gene>
    <name evidence="2" type="ORF">TCIL3000_0_48530</name>
</gene>
<reference evidence="3" key="1">
    <citation type="submission" date="2011-07" db="EMBL/GenBank/DDBJ databases">
        <title>Divergent evolution of antigenic variation in African trypanosomes.</title>
        <authorList>
            <person name="Jackson A.P."/>
            <person name="Berry A."/>
            <person name="Allison H.C."/>
            <person name="Burton P."/>
            <person name="Anderson J."/>
            <person name="Aslett M."/>
            <person name="Brown R."/>
            <person name="Corton N."/>
            <person name="Harris D."/>
            <person name="Hauser H."/>
            <person name="Gamble J."/>
            <person name="Gilderthorp R."/>
            <person name="McQuillan J."/>
            <person name="Quail M.A."/>
            <person name="Sanders M."/>
            <person name="Van Tonder A."/>
            <person name="Ginger M.L."/>
            <person name="Donelson J.E."/>
            <person name="Field M.C."/>
            <person name="Barry J.D."/>
            <person name="Berriman M."/>
            <person name="Hertz-Fowler C."/>
        </authorList>
    </citation>
    <scope>NUCLEOTIDE SEQUENCE [LARGE SCALE GENOMIC DNA]</scope>
    <source>
        <strain evidence="3">IL3000</strain>
    </source>
</reference>
<comment type="caution">
    <text evidence="2">The sequence shown here is derived from an EMBL/GenBank/DDBJ whole genome shotgun (WGS) entry which is preliminary data.</text>
</comment>
<organism evidence="2 3">
    <name type="scientific">Trypanosoma congolense (strain IL3000)</name>
    <dbReference type="NCBI Taxonomy" id="1068625"/>
    <lineage>
        <taxon>Eukaryota</taxon>
        <taxon>Discoba</taxon>
        <taxon>Euglenozoa</taxon>
        <taxon>Kinetoplastea</taxon>
        <taxon>Metakinetoplastina</taxon>
        <taxon>Trypanosomatida</taxon>
        <taxon>Trypanosomatidae</taxon>
        <taxon>Trypanosoma</taxon>
        <taxon>Nannomonas</taxon>
    </lineage>
</organism>
<name>F9WAE5_TRYCI</name>
<evidence type="ECO:0000313" key="3">
    <source>
        <dbReference type="Proteomes" id="UP000000702"/>
    </source>
</evidence>
<feature type="region of interest" description="Disordered" evidence="1">
    <location>
        <begin position="1"/>
        <end position="20"/>
    </location>
</feature>
<keyword evidence="3" id="KW-1185">Reference proteome</keyword>
<feature type="region of interest" description="Disordered" evidence="1">
    <location>
        <begin position="69"/>
        <end position="106"/>
    </location>
</feature>
<dbReference type="AlphaFoldDB" id="F9WAE5"/>
<dbReference type="Proteomes" id="UP000000702">
    <property type="component" value="Unassembled WGS sequence"/>
</dbReference>